<dbReference type="PANTHER" id="PTHR33365">
    <property type="entry name" value="YALI0B05434P"/>
    <property type="match status" value="1"/>
</dbReference>
<organism evidence="3 4">
    <name type="scientific">Cladophialophora immunda</name>
    <dbReference type="NCBI Taxonomy" id="569365"/>
    <lineage>
        <taxon>Eukaryota</taxon>
        <taxon>Fungi</taxon>
        <taxon>Dikarya</taxon>
        <taxon>Ascomycota</taxon>
        <taxon>Pezizomycotina</taxon>
        <taxon>Eurotiomycetes</taxon>
        <taxon>Chaetothyriomycetidae</taxon>
        <taxon>Chaetothyriales</taxon>
        <taxon>Herpotrichiellaceae</taxon>
        <taxon>Cladophialophora</taxon>
    </lineage>
</organism>
<protein>
    <recommendedName>
        <fullName evidence="5">Cyclochlorotine biosynthesis protein O</fullName>
    </recommendedName>
</protein>
<dbReference type="HOGENOM" id="CLU_042941_6_3_1"/>
<dbReference type="Proteomes" id="UP000054466">
    <property type="component" value="Unassembled WGS sequence"/>
</dbReference>
<reference evidence="3 4" key="1">
    <citation type="submission" date="2015-01" db="EMBL/GenBank/DDBJ databases">
        <title>The Genome Sequence of Cladophialophora immunda CBS83496.</title>
        <authorList>
            <consortium name="The Broad Institute Genomics Platform"/>
            <person name="Cuomo C."/>
            <person name="de Hoog S."/>
            <person name="Gorbushina A."/>
            <person name="Stielow B."/>
            <person name="Teixiera M."/>
            <person name="Abouelleil A."/>
            <person name="Chapman S.B."/>
            <person name="Priest M."/>
            <person name="Young S.K."/>
            <person name="Wortman J."/>
            <person name="Nusbaum C."/>
            <person name="Birren B."/>
        </authorList>
    </citation>
    <scope>NUCLEOTIDE SEQUENCE [LARGE SCALE GENOMIC DNA]</scope>
    <source>
        <strain evidence="3 4">CBS 83496</strain>
    </source>
</reference>
<comment type="similarity">
    <text evidence="2">Belongs to the ustYa family.</text>
</comment>
<dbReference type="InterPro" id="IPR021765">
    <property type="entry name" value="UstYa-like"/>
</dbReference>
<dbReference type="STRING" id="569365.A0A0D2A5S3"/>
<dbReference type="AlphaFoldDB" id="A0A0D2A5S3"/>
<comment type="pathway">
    <text evidence="1">Mycotoxin biosynthesis.</text>
</comment>
<dbReference type="EMBL" id="KN847040">
    <property type="protein sequence ID" value="KIW35716.1"/>
    <property type="molecule type" value="Genomic_DNA"/>
</dbReference>
<dbReference type="GeneID" id="27341592"/>
<dbReference type="GO" id="GO:0043386">
    <property type="term" value="P:mycotoxin biosynthetic process"/>
    <property type="evidence" value="ECO:0007669"/>
    <property type="project" value="InterPro"/>
</dbReference>
<proteinExistence type="inferred from homology"/>
<dbReference type="RefSeq" id="XP_016255932.1">
    <property type="nucleotide sequence ID" value="XM_016389004.1"/>
</dbReference>
<gene>
    <name evidence="3" type="ORF">PV07_02398</name>
</gene>
<dbReference type="OrthoDB" id="3687641at2759"/>
<evidence type="ECO:0000256" key="2">
    <source>
        <dbReference type="ARBA" id="ARBA00035112"/>
    </source>
</evidence>
<accession>A0A0D2A5S3</accession>
<evidence type="ECO:0000256" key="1">
    <source>
        <dbReference type="ARBA" id="ARBA00004685"/>
    </source>
</evidence>
<name>A0A0D2A5S3_9EURO</name>
<keyword evidence="4" id="KW-1185">Reference proteome</keyword>
<dbReference type="Pfam" id="PF11807">
    <property type="entry name" value="UstYa"/>
    <property type="match status" value="1"/>
</dbReference>
<dbReference type="VEuPathDB" id="FungiDB:PV07_02398"/>
<dbReference type="PANTHER" id="PTHR33365:SF4">
    <property type="entry name" value="CYCLOCHLOROTINE BIOSYNTHESIS PROTEIN O"/>
    <property type="match status" value="1"/>
</dbReference>
<evidence type="ECO:0008006" key="5">
    <source>
        <dbReference type="Google" id="ProtNLM"/>
    </source>
</evidence>
<evidence type="ECO:0000313" key="3">
    <source>
        <dbReference type="EMBL" id="KIW35716.1"/>
    </source>
</evidence>
<sequence>MSSCLREISAWSPALDAIEYNYRSLFDESIQYGGLPSPEIDANWDDLVAERPFALTEVEVTDKLRHSATKAVHFTEEEGGEYLGFLEVFHQLHCINMLRKFVYSDYYASDRALLDTPDNVRMHMDHCLEMLRRNVMCYGDVSVLTYTWSAKKDIPNPNFDVMHKCRNFDRIVDWNRNGERALNRTPTKPV</sequence>
<evidence type="ECO:0000313" key="4">
    <source>
        <dbReference type="Proteomes" id="UP000054466"/>
    </source>
</evidence>